<evidence type="ECO:0000313" key="2">
    <source>
        <dbReference type="EMBL" id="MEZ3177295.1"/>
    </source>
</evidence>
<feature type="region of interest" description="Disordered" evidence="1">
    <location>
        <begin position="36"/>
        <end position="81"/>
    </location>
</feature>
<proteinExistence type="predicted"/>
<gene>
    <name evidence="2" type="ORF">KYY02_00780</name>
</gene>
<evidence type="ECO:0008006" key="4">
    <source>
        <dbReference type="Google" id="ProtNLM"/>
    </source>
</evidence>
<evidence type="ECO:0000313" key="3">
    <source>
        <dbReference type="Proteomes" id="UP001567537"/>
    </source>
</evidence>
<feature type="compositionally biased region" description="Low complexity" evidence="1">
    <location>
        <begin position="39"/>
        <end position="54"/>
    </location>
</feature>
<accession>A0ABV4IVR2</accession>
<dbReference type="Proteomes" id="UP001567537">
    <property type="component" value="Unassembled WGS sequence"/>
</dbReference>
<reference evidence="2 3" key="1">
    <citation type="journal article" date="2021" name="Res Sq">
        <title>Streptomyces Pimoensis sp. nov., Isolated From the Taklimakan Desert in Xinjiang, China.</title>
        <authorList>
            <person name="Zhang P."/>
            <person name="Luo X."/>
            <person name="Luo X."/>
            <person name="Liu Z."/>
            <person name="Xia Z."/>
            <person name="Wan C."/>
            <person name="zhang L."/>
        </authorList>
    </citation>
    <scope>NUCLEOTIDE SEQUENCE [LARGE SCALE GENOMIC DNA]</scope>
    <source>
        <strain evidence="2 3">TRM75549</strain>
    </source>
</reference>
<sequence length="81" mass="8625">MARTGSYMRTSMVPRASPALFVWARALPMAVERTASPGTARSTMSTAAASAQRRVVPMASPQSLSTRTAVRSIRASDARGR</sequence>
<dbReference type="EMBL" id="JAHWZY010000001">
    <property type="protein sequence ID" value="MEZ3177295.1"/>
    <property type="molecule type" value="Genomic_DNA"/>
</dbReference>
<name>A0ABV4IVR2_9ACTN</name>
<comment type="caution">
    <text evidence="2">The sequence shown here is derived from an EMBL/GenBank/DDBJ whole genome shotgun (WGS) entry which is preliminary data.</text>
</comment>
<keyword evidence="3" id="KW-1185">Reference proteome</keyword>
<protein>
    <recommendedName>
        <fullName evidence="4">Secreted protein</fullName>
    </recommendedName>
</protein>
<organism evidence="2 3">
    <name type="scientific">Streptomyces pimonensis</name>
    <dbReference type="NCBI Taxonomy" id="2860288"/>
    <lineage>
        <taxon>Bacteria</taxon>
        <taxon>Bacillati</taxon>
        <taxon>Actinomycetota</taxon>
        <taxon>Actinomycetes</taxon>
        <taxon>Kitasatosporales</taxon>
        <taxon>Streptomycetaceae</taxon>
        <taxon>Streptomyces</taxon>
    </lineage>
</organism>
<evidence type="ECO:0000256" key="1">
    <source>
        <dbReference type="SAM" id="MobiDB-lite"/>
    </source>
</evidence>
<dbReference type="RefSeq" id="WP_371235421.1">
    <property type="nucleotide sequence ID" value="NZ_JAHWZY010000001.1"/>
</dbReference>
<feature type="compositionally biased region" description="Polar residues" evidence="1">
    <location>
        <begin position="60"/>
        <end position="69"/>
    </location>
</feature>